<sequence length="334" mass="36820">MHLNESHICHDPRNAPFLRHLFLSTPVQCVGRRYLLDRGSSVKLASIAMNTGDAFFHIRFFHHCSSAHQHVDACSALVGHLFVIVWQVHYASAQVSQSRKPWESMALMVHSIVALMVHSKVHSPCSASLPLVFAACRRSPALIIYSKALTADIGKGFDSLVSPSPSALSPNAQLTCRAPESPLLGANGCLEQPAITILLDWATYPTLSPKSADRQFPRWSRRRHRPALGPVVSDLGPNRRRRYTKPKRDTVFQQSPISVGDNSCGGFKSRLNLGSRKLISTAGVARRFLSVQFVIRRHSCISQVRGSASLPNAADFTSAHRLLGTYGQPVWTFA</sequence>
<organism evidence="2 3">
    <name type="scientific">Trichuris muris</name>
    <name type="common">Mouse whipworm</name>
    <dbReference type="NCBI Taxonomy" id="70415"/>
    <lineage>
        <taxon>Eukaryota</taxon>
        <taxon>Metazoa</taxon>
        <taxon>Ecdysozoa</taxon>
        <taxon>Nematoda</taxon>
        <taxon>Enoplea</taxon>
        <taxon>Dorylaimia</taxon>
        <taxon>Trichinellida</taxon>
        <taxon>Trichuridae</taxon>
        <taxon>Trichuris</taxon>
    </lineage>
</organism>
<proteinExistence type="predicted"/>
<evidence type="ECO:0000256" key="1">
    <source>
        <dbReference type="SAM" id="MobiDB-lite"/>
    </source>
</evidence>
<dbReference type="AlphaFoldDB" id="A0A5S6QCF0"/>
<reference evidence="3" key="1">
    <citation type="submission" date="2019-12" db="UniProtKB">
        <authorList>
            <consortium name="WormBaseParasite"/>
        </authorList>
    </citation>
    <scope>IDENTIFICATION</scope>
</reference>
<feature type="region of interest" description="Disordered" evidence="1">
    <location>
        <begin position="228"/>
        <end position="249"/>
    </location>
</feature>
<dbReference type="WBParaSite" id="TMUE_1000004879.1">
    <property type="protein sequence ID" value="TMUE_1000004879.1"/>
    <property type="gene ID" value="WBGene00299132"/>
</dbReference>
<name>A0A5S6QCF0_TRIMR</name>
<dbReference type="Proteomes" id="UP000046395">
    <property type="component" value="Unassembled WGS sequence"/>
</dbReference>
<keyword evidence="2" id="KW-1185">Reference proteome</keyword>
<evidence type="ECO:0000313" key="3">
    <source>
        <dbReference type="WBParaSite" id="TMUE_1000004879.1"/>
    </source>
</evidence>
<accession>A0A5S6QCF0</accession>
<evidence type="ECO:0000313" key="2">
    <source>
        <dbReference type="Proteomes" id="UP000046395"/>
    </source>
</evidence>
<protein>
    <submittedName>
        <fullName evidence="3">Uncharacterized protein</fullName>
    </submittedName>
</protein>